<dbReference type="EMBL" id="JBEPSH010000003">
    <property type="protein sequence ID" value="MET4576543.1"/>
    <property type="molecule type" value="Genomic_DNA"/>
</dbReference>
<evidence type="ECO:0000256" key="3">
    <source>
        <dbReference type="ARBA" id="ARBA00023157"/>
    </source>
</evidence>
<evidence type="ECO:0000256" key="4">
    <source>
        <dbReference type="RuleBase" id="RU361235"/>
    </source>
</evidence>
<dbReference type="InterPro" id="IPR002018">
    <property type="entry name" value="CarbesteraseB"/>
</dbReference>
<dbReference type="Pfam" id="PF00135">
    <property type="entry name" value="COesterase"/>
    <property type="match status" value="1"/>
</dbReference>
<evidence type="ECO:0000256" key="1">
    <source>
        <dbReference type="ARBA" id="ARBA00005964"/>
    </source>
</evidence>
<dbReference type="GO" id="GO:0016787">
    <property type="term" value="F:hydrolase activity"/>
    <property type="evidence" value="ECO:0007669"/>
    <property type="project" value="UniProtKB-KW"/>
</dbReference>
<sequence length="490" mass="53241">MEIDNGQPVVRLQAGKARGQLREGVAVFRGLPYGQRVDATSRLSDLKATAPWQGEFDATQLPAVFPQSRSRLALVMGEGIKDNPQSEDAFVVNVWAPAKAESLPVLFFVHGGAFVSGGGSAPWYDGERLAREEGIVVVTVNYRLGALGHLSPQTEPHGANRPVRDLLQALRWVQENISAFGGNADQVTVGGQSAGAWYAWLLGLSPASRGLLHRNILMSLPRLPPMTLEEMHALGRLFSEVSGEISIDGALTVEQVLVGQAKVMQSAAAFGDVSASFRPASEDSVVPSWMFDIPEAARNCHVSETLLGSTAEENASFFFRSEEALAASEQKVRGWFEKTFGTDADAVYERCANKRPGHTPYTQLVDASSELMFGRIVPEIAQAISLNGRGAYAYSFNVASGLPNLMSPHCMELPFLFGNRMDWADAPMLTGVSEQVFEDVGRQMRQAVGGFVRGGVPRDPSGADWPRWSEHQRVLTEITQGGVRRLPFVE</sequence>
<reference evidence="6 7" key="1">
    <citation type="submission" date="2024-06" db="EMBL/GenBank/DDBJ databases">
        <title>Sorghum-associated microbial communities from plants grown in Nebraska, USA.</title>
        <authorList>
            <person name="Schachtman D."/>
        </authorList>
    </citation>
    <scope>NUCLEOTIDE SEQUENCE [LARGE SCALE GENOMIC DNA]</scope>
    <source>
        <strain evidence="6 7">2709</strain>
    </source>
</reference>
<dbReference type="Proteomes" id="UP001549320">
    <property type="component" value="Unassembled WGS sequence"/>
</dbReference>
<comment type="similarity">
    <text evidence="1 4">Belongs to the type-B carboxylesterase/lipase family.</text>
</comment>
<dbReference type="InterPro" id="IPR029058">
    <property type="entry name" value="AB_hydrolase_fold"/>
</dbReference>
<accession>A0ABV2Q6R1</accession>
<evidence type="ECO:0000256" key="2">
    <source>
        <dbReference type="ARBA" id="ARBA00022801"/>
    </source>
</evidence>
<evidence type="ECO:0000259" key="5">
    <source>
        <dbReference type="Pfam" id="PF00135"/>
    </source>
</evidence>
<dbReference type="InterPro" id="IPR050654">
    <property type="entry name" value="AChE-related_enzymes"/>
</dbReference>
<gene>
    <name evidence="6" type="ORF">ABIE13_001652</name>
</gene>
<protein>
    <recommendedName>
        <fullName evidence="4">Carboxylic ester hydrolase</fullName>
        <ecNumber evidence="4">3.1.1.-</ecNumber>
    </recommendedName>
</protein>
<organism evidence="6 7">
    <name type="scientific">Ottowia thiooxydans</name>
    <dbReference type="NCBI Taxonomy" id="219182"/>
    <lineage>
        <taxon>Bacteria</taxon>
        <taxon>Pseudomonadati</taxon>
        <taxon>Pseudomonadota</taxon>
        <taxon>Betaproteobacteria</taxon>
        <taxon>Burkholderiales</taxon>
        <taxon>Comamonadaceae</taxon>
        <taxon>Ottowia</taxon>
    </lineage>
</organism>
<evidence type="ECO:0000313" key="6">
    <source>
        <dbReference type="EMBL" id="MET4576543.1"/>
    </source>
</evidence>
<dbReference type="RefSeq" id="WP_354442620.1">
    <property type="nucleotide sequence ID" value="NZ_JBEPSH010000003.1"/>
</dbReference>
<feature type="domain" description="Carboxylesterase type B" evidence="5">
    <location>
        <begin position="7"/>
        <end position="480"/>
    </location>
</feature>
<keyword evidence="3" id="KW-1015">Disulfide bond</keyword>
<dbReference type="PRINTS" id="PR00878">
    <property type="entry name" value="CHOLNESTRASE"/>
</dbReference>
<dbReference type="SUPFAM" id="SSF53474">
    <property type="entry name" value="alpha/beta-Hydrolases"/>
    <property type="match status" value="1"/>
</dbReference>
<dbReference type="PROSITE" id="PS00122">
    <property type="entry name" value="CARBOXYLESTERASE_B_1"/>
    <property type="match status" value="1"/>
</dbReference>
<proteinExistence type="inferred from homology"/>
<dbReference type="Gene3D" id="3.40.50.1820">
    <property type="entry name" value="alpha/beta hydrolase"/>
    <property type="match status" value="1"/>
</dbReference>
<comment type="caution">
    <text evidence="6">The sequence shown here is derived from an EMBL/GenBank/DDBJ whole genome shotgun (WGS) entry which is preliminary data.</text>
</comment>
<dbReference type="InterPro" id="IPR000997">
    <property type="entry name" value="Cholinesterase"/>
</dbReference>
<dbReference type="EC" id="3.1.1.-" evidence="4"/>
<dbReference type="PANTHER" id="PTHR43918:SF4">
    <property type="entry name" value="CARBOXYLIC ESTER HYDROLASE"/>
    <property type="match status" value="1"/>
</dbReference>
<keyword evidence="2 4" id="KW-0378">Hydrolase</keyword>
<evidence type="ECO:0000313" key="7">
    <source>
        <dbReference type="Proteomes" id="UP001549320"/>
    </source>
</evidence>
<keyword evidence="7" id="KW-1185">Reference proteome</keyword>
<dbReference type="PANTHER" id="PTHR43918">
    <property type="entry name" value="ACETYLCHOLINESTERASE"/>
    <property type="match status" value="1"/>
</dbReference>
<dbReference type="InterPro" id="IPR019826">
    <property type="entry name" value="Carboxylesterase_B_AS"/>
</dbReference>
<name>A0ABV2Q6R1_9BURK</name>